<evidence type="ECO:0000259" key="11">
    <source>
        <dbReference type="PROSITE" id="PS51898"/>
    </source>
</evidence>
<evidence type="ECO:0000256" key="8">
    <source>
        <dbReference type="ARBA" id="ARBA00023306"/>
    </source>
</evidence>
<dbReference type="Gene3D" id="1.10.443.10">
    <property type="entry name" value="Intergrase catalytic core"/>
    <property type="match status" value="1"/>
</dbReference>
<evidence type="ECO:0000313" key="13">
    <source>
        <dbReference type="EMBL" id="ATG43250.1"/>
    </source>
</evidence>
<feature type="active site" evidence="9">
    <location>
        <position position="264"/>
    </location>
</feature>
<organism evidence="13 14">
    <name type="scientific">Phaeobacter piscinae</name>
    <dbReference type="NCBI Taxonomy" id="1580596"/>
    <lineage>
        <taxon>Bacteria</taxon>
        <taxon>Pseudomonadati</taxon>
        <taxon>Pseudomonadota</taxon>
        <taxon>Alphaproteobacteria</taxon>
        <taxon>Rhodobacterales</taxon>
        <taxon>Roseobacteraceae</taxon>
        <taxon>Phaeobacter</taxon>
    </lineage>
</organism>
<evidence type="ECO:0000259" key="12">
    <source>
        <dbReference type="PROSITE" id="PS51900"/>
    </source>
</evidence>
<sequence length="337" mass="36579">MTPPIAQPANAPQDDLQWIATFLDAQAADLGAARNTLLAYGRDLKDVASWLAHKNRAFGSASRDDIEAYLIACDAEGLARATRARRLSAIKQIYRFAFDEGWRSDNPAIQIKGPGRKKVLPKTLEVIEVDRLLDAARQSGRSTADRLRNTCLMELLYATGMRVSELVGLPVAAARGDPRMLLVLGKGGKERMVPLSPPARDALAAWLTTRDAAEEAAVAKGAAPSRFLFPSRGKSGHLTRHRFYLLIKEFAVTGGLPPEAVSPHTLRHAFATHLLTNGADLRAIQALLGHADIATTEIYTHVLDARLSELVLEHHPLARKDTGSDTPPQPGDDDATD</sequence>
<dbReference type="GO" id="GO:0005737">
    <property type="term" value="C:cytoplasm"/>
    <property type="evidence" value="ECO:0007669"/>
    <property type="project" value="UniProtKB-SubCell"/>
</dbReference>
<reference evidence="13 14" key="1">
    <citation type="journal article" date="2017" name="Front. Microbiol.">
        <title>Phaeobacter piscinae sp. nov., a species of the Roseobacter group and potential aquaculture probiont.</title>
        <authorList>
            <person name="Sonnenschein E.C."/>
            <person name="Phippen C.B.W."/>
            <person name="Nielsen K.F."/>
            <person name="Mateiu R.V."/>
            <person name="Melchiorsen J."/>
            <person name="Gram L."/>
            <person name="Overmann J."/>
            <person name="Freese H.M."/>
        </authorList>
    </citation>
    <scope>NUCLEOTIDE SEQUENCE [LARGE SCALE GENOMIC DNA]</scope>
    <source>
        <strain evidence="13 14">P13</strain>
    </source>
</reference>
<evidence type="ECO:0000313" key="14">
    <source>
        <dbReference type="Proteomes" id="UP000218606"/>
    </source>
</evidence>
<feature type="active site" evidence="9">
    <location>
        <position position="267"/>
    </location>
</feature>
<dbReference type="NCBIfam" id="NF001399">
    <property type="entry name" value="PRK00283.1"/>
    <property type="match status" value="1"/>
</dbReference>
<dbReference type="AlphaFoldDB" id="A0AAN1GQH1"/>
<dbReference type="InterPro" id="IPR013762">
    <property type="entry name" value="Integrase-like_cat_sf"/>
</dbReference>
<dbReference type="SUPFAM" id="SSF56349">
    <property type="entry name" value="DNA breaking-rejoining enzymes"/>
    <property type="match status" value="1"/>
</dbReference>
<feature type="active site" evidence="9">
    <location>
        <position position="290"/>
    </location>
</feature>
<gene>
    <name evidence="13" type="primary">xerD</name>
    <name evidence="9" type="synonym">xerC</name>
    <name evidence="13" type="ORF">PhaeoP13_01306</name>
</gene>
<evidence type="ECO:0000256" key="2">
    <source>
        <dbReference type="ARBA" id="ARBA00022490"/>
    </source>
</evidence>
<dbReference type="Pfam" id="PF00589">
    <property type="entry name" value="Phage_integrase"/>
    <property type="match status" value="1"/>
</dbReference>
<name>A0AAN1GQH1_9RHOB</name>
<feature type="domain" description="Core-binding (CB)" evidence="12">
    <location>
        <begin position="13"/>
        <end position="98"/>
    </location>
</feature>
<accession>A0AAN1GQH1</accession>
<feature type="active site" evidence="9">
    <location>
        <position position="186"/>
    </location>
</feature>
<keyword evidence="7 9" id="KW-0233">DNA recombination</keyword>
<dbReference type="InterPro" id="IPR004107">
    <property type="entry name" value="Integrase_SAM-like_N"/>
</dbReference>
<dbReference type="PROSITE" id="PS51898">
    <property type="entry name" value="TYR_RECOMBINASE"/>
    <property type="match status" value="1"/>
</dbReference>
<evidence type="ECO:0000256" key="10">
    <source>
        <dbReference type="SAM" id="MobiDB-lite"/>
    </source>
</evidence>
<comment type="subcellular location">
    <subcellularLocation>
        <location evidence="1 9">Cytoplasm</location>
    </subcellularLocation>
</comment>
<evidence type="ECO:0000256" key="4">
    <source>
        <dbReference type="ARBA" id="ARBA00022829"/>
    </source>
</evidence>
<comment type="subunit">
    <text evidence="9">Forms a cyclic heterotetrameric complex composed of two molecules of XerC and two molecules of XerD.</text>
</comment>
<dbReference type="GO" id="GO:0009037">
    <property type="term" value="F:tyrosine-based site-specific recombinase activity"/>
    <property type="evidence" value="ECO:0007669"/>
    <property type="project" value="UniProtKB-UniRule"/>
</dbReference>
<dbReference type="InterPro" id="IPR023009">
    <property type="entry name" value="Tyrosine_recombinase_XerC/XerD"/>
</dbReference>
<evidence type="ECO:0000256" key="7">
    <source>
        <dbReference type="ARBA" id="ARBA00023172"/>
    </source>
</evidence>
<dbReference type="Gene3D" id="1.10.150.130">
    <property type="match status" value="1"/>
</dbReference>
<dbReference type="InterPro" id="IPR050090">
    <property type="entry name" value="Tyrosine_recombinase_XerCD"/>
</dbReference>
<feature type="region of interest" description="Disordered" evidence="10">
    <location>
        <begin position="316"/>
        <end position="337"/>
    </location>
</feature>
<feature type="active site" description="O-(3'-phospho-DNA)-tyrosine intermediate" evidence="9">
    <location>
        <position position="299"/>
    </location>
</feature>
<feature type="domain" description="Tyr recombinase" evidence="11">
    <location>
        <begin position="119"/>
        <end position="312"/>
    </location>
</feature>
<dbReference type="RefSeq" id="WP_096871195.1">
    <property type="nucleotide sequence ID" value="NZ_CP010715.1"/>
</dbReference>
<keyword evidence="4 9" id="KW-0159">Chromosome partition</keyword>
<dbReference type="PANTHER" id="PTHR30349">
    <property type="entry name" value="PHAGE INTEGRASE-RELATED"/>
    <property type="match status" value="1"/>
</dbReference>
<evidence type="ECO:0000256" key="9">
    <source>
        <dbReference type="HAMAP-Rule" id="MF_01808"/>
    </source>
</evidence>
<proteinExistence type="inferred from homology"/>
<protein>
    <recommendedName>
        <fullName evidence="9">Tyrosine recombinase XerC</fullName>
    </recommendedName>
</protein>
<dbReference type="PROSITE" id="PS51900">
    <property type="entry name" value="CB"/>
    <property type="match status" value="1"/>
</dbReference>
<comment type="similarity">
    <text evidence="9">Belongs to the 'phage' integrase family. XerC subfamily.</text>
</comment>
<evidence type="ECO:0000256" key="6">
    <source>
        <dbReference type="ARBA" id="ARBA00023125"/>
    </source>
</evidence>
<keyword evidence="5 9" id="KW-0229">DNA integration</keyword>
<keyword evidence="6 9" id="KW-0238">DNA-binding</keyword>
<dbReference type="InterPro" id="IPR044068">
    <property type="entry name" value="CB"/>
</dbReference>
<dbReference type="InterPro" id="IPR002104">
    <property type="entry name" value="Integrase_catalytic"/>
</dbReference>
<dbReference type="HAMAP" id="MF_01808">
    <property type="entry name" value="Recomb_XerC_XerD"/>
    <property type="match status" value="1"/>
</dbReference>
<dbReference type="InterPro" id="IPR010998">
    <property type="entry name" value="Integrase_recombinase_N"/>
</dbReference>
<dbReference type="Proteomes" id="UP000218606">
    <property type="component" value="Chromosome"/>
</dbReference>
<dbReference type="GO" id="GO:0051301">
    <property type="term" value="P:cell division"/>
    <property type="evidence" value="ECO:0007669"/>
    <property type="project" value="UniProtKB-KW"/>
</dbReference>
<comment type="function">
    <text evidence="9">Site-specific tyrosine recombinase, which acts by catalyzing the cutting and rejoining of the recombining DNA molecules. The XerC-XerD complex is essential to convert dimers of the bacterial chromosome into monomers to permit their segregation at cell division. It also contributes to the segregational stability of plasmids.</text>
</comment>
<dbReference type="GO" id="GO:0006313">
    <property type="term" value="P:DNA transposition"/>
    <property type="evidence" value="ECO:0007669"/>
    <property type="project" value="UniProtKB-UniRule"/>
</dbReference>
<evidence type="ECO:0000256" key="3">
    <source>
        <dbReference type="ARBA" id="ARBA00022618"/>
    </source>
</evidence>
<dbReference type="Pfam" id="PF02899">
    <property type="entry name" value="Phage_int_SAM_1"/>
    <property type="match status" value="1"/>
</dbReference>
<dbReference type="GO" id="GO:0003677">
    <property type="term" value="F:DNA binding"/>
    <property type="evidence" value="ECO:0007669"/>
    <property type="project" value="UniProtKB-UniRule"/>
</dbReference>
<keyword evidence="2 9" id="KW-0963">Cytoplasm</keyword>
<feature type="active site" evidence="9">
    <location>
        <position position="162"/>
    </location>
</feature>
<dbReference type="PANTHER" id="PTHR30349:SF90">
    <property type="entry name" value="TYROSINE RECOMBINASE XERD"/>
    <property type="match status" value="1"/>
</dbReference>
<dbReference type="EMBL" id="CP010767">
    <property type="protein sequence ID" value="ATG43250.1"/>
    <property type="molecule type" value="Genomic_DNA"/>
</dbReference>
<keyword evidence="3 9" id="KW-0132">Cell division</keyword>
<evidence type="ECO:0000256" key="5">
    <source>
        <dbReference type="ARBA" id="ARBA00022908"/>
    </source>
</evidence>
<dbReference type="GO" id="GO:0007059">
    <property type="term" value="P:chromosome segregation"/>
    <property type="evidence" value="ECO:0007669"/>
    <property type="project" value="UniProtKB-UniRule"/>
</dbReference>
<keyword evidence="8 9" id="KW-0131">Cell cycle</keyword>
<dbReference type="InterPro" id="IPR011010">
    <property type="entry name" value="DNA_brk_join_enz"/>
</dbReference>
<evidence type="ECO:0000256" key="1">
    <source>
        <dbReference type="ARBA" id="ARBA00004496"/>
    </source>
</evidence>